<dbReference type="SUPFAM" id="SSF56300">
    <property type="entry name" value="Metallo-dependent phosphatases"/>
    <property type="match status" value="1"/>
</dbReference>
<comment type="caution">
    <text evidence="2">The sequence shown here is derived from an EMBL/GenBank/DDBJ whole genome shotgun (WGS) entry which is preliminary data.</text>
</comment>
<dbReference type="GO" id="GO:0016787">
    <property type="term" value="F:hydrolase activity"/>
    <property type="evidence" value="ECO:0007669"/>
    <property type="project" value="InterPro"/>
</dbReference>
<dbReference type="Pfam" id="PF00149">
    <property type="entry name" value="Metallophos"/>
    <property type="match status" value="1"/>
</dbReference>
<dbReference type="AlphaFoldDB" id="A0A7X5J7S9"/>
<organism evidence="2 3">
    <name type="scientific">Pannonibacter tanglangensis</name>
    <dbReference type="NCBI Taxonomy" id="2750084"/>
    <lineage>
        <taxon>Bacteria</taxon>
        <taxon>Pseudomonadati</taxon>
        <taxon>Pseudomonadota</taxon>
        <taxon>Alphaproteobacteria</taxon>
        <taxon>Hyphomicrobiales</taxon>
        <taxon>Stappiaceae</taxon>
        <taxon>Pannonibacter</taxon>
    </lineage>
</organism>
<reference evidence="3" key="1">
    <citation type="submission" date="2020-01" db="EMBL/GenBank/DDBJ databases">
        <authorList>
            <person name="Fang Y."/>
            <person name="Sun R."/>
            <person name="Nie L."/>
            <person name="He J."/>
            <person name="Hao L."/>
            <person name="Wang L."/>
            <person name="Su S."/>
            <person name="Lv E."/>
            <person name="Zhang Z."/>
            <person name="Xie R."/>
            <person name="Liu H."/>
        </authorList>
    </citation>
    <scope>NUCLEOTIDE SEQUENCE [LARGE SCALE GENOMIC DNA]</scope>
    <source>
        <strain evidence="3">XCT-53</strain>
    </source>
</reference>
<accession>A0A7X5J7S9</accession>
<dbReference type="PANTHER" id="PTHR43143">
    <property type="entry name" value="METALLOPHOSPHOESTERASE, CALCINEURIN SUPERFAMILY"/>
    <property type="match status" value="1"/>
</dbReference>
<protein>
    <submittedName>
        <fullName evidence="2">Metallophosphoesterase</fullName>
    </submittedName>
</protein>
<evidence type="ECO:0000313" key="3">
    <source>
        <dbReference type="Proteomes" id="UP000586722"/>
    </source>
</evidence>
<dbReference type="InterPro" id="IPR029052">
    <property type="entry name" value="Metallo-depent_PP-like"/>
</dbReference>
<dbReference type="RefSeq" id="WP_161707475.1">
    <property type="nucleotide sequence ID" value="NZ_JAABLQ010000001.1"/>
</dbReference>
<keyword evidence="3" id="KW-1185">Reference proteome</keyword>
<dbReference type="PANTHER" id="PTHR43143:SF1">
    <property type="entry name" value="SERINE_THREONINE-PROTEIN PHOSPHATASE CPPED1"/>
    <property type="match status" value="1"/>
</dbReference>
<gene>
    <name evidence="2" type="ORF">GWI72_00575</name>
</gene>
<dbReference type="EMBL" id="JAABLQ010000001">
    <property type="protein sequence ID" value="NBN76756.1"/>
    <property type="molecule type" value="Genomic_DNA"/>
</dbReference>
<sequence>MTIRIAQISDTHLSPEKPFFRENFDKIAESLRDSRPDLVLNTGDLALDGADHEADLVEARAAHDSLGLEWHALPGNHDVGDHLDVARRQPVNAARLERYRSVFGPDCWSLDVPGWRLLGLNALTLGLDLAGAADQEMLVRDAVADLGGRSLAIFLHKPLMDETYEEDLASNRFTTKGPRQKLLAALGSVTPALIACGHVHQYRDTLVAGTRHIWAPATSFMISDPWQPGYGVKAVGYVEHAFEADGSFSHRLVGVRGLVHHDLASYPEAYGDVRAWGPGNA</sequence>
<dbReference type="Proteomes" id="UP000586722">
    <property type="component" value="Unassembled WGS sequence"/>
</dbReference>
<dbReference type="InterPro" id="IPR004843">
    <property type="entry name" value="Calcineurin-like_PHP"/>
</dbReference>
<evidence type="ECO:0000259" key="1">
    <source>
        <dbReference type="Pfam" id="PF00149"/>
    </source>
</evidence>
<name>A0A7X5J7S9_9HYPH</name>
<feature type="domain" description="Calcineurin-like phosphoesterase" evidence="1">
    <location>
        <begin position="3"/>
        <end position="202"/>
    </location>
</feature>
<dbReference type="Gene3D" id="3.60.21.10">
    <property type="match status" value="1"/>
</dbReference>
<proteinExistence type="predicted"/>
<dbReference type="InterPro" id="IPR051918">
    <property type="entry name" value="STPP_CPPED1"/>
</dbReference>
<evidence type="ECO:0000313" key="2">
    <source>
        <dbReference type="EMBL" id="NBN76756.1"/>
    </source>
</evidence>